<protein>
    <submittedName>
        <fullName evidence="2">Ribulose bisphosphate carboxylase small subunit</fullName>
    </submittedName>
</protein>
<dbReference type="InterPro" id="IPR052265">
    <property type="entry name" value="Gamma-CA"/>
</dbReference>
<dbReference type="Pfam" id="PF00101">
    <property type="entry name" value="RuBisCO_small"/>
    <property type="match status" value="1"/>
</dbReference>
<dbReference type="InterPro" id="IPR036385">
    <property type="entry name" value="RuBisCO_ssu_sf"/>
</dbReference>
<comment type="caution">
    <text evidence="2">The sequence shown here is derived from an EMBL/GenBank/DDBJ whole genome shotgun (WGS) entry which is preliminary data.</text>
</comment>
<dbReference type="PANTHER" id="PTHR43360">
    <property type="entry name" value="CARBON DIOXIDE CONCENTRATING MECHANISM PROTEIN CCMM"/>
    <property type="match status" value="1"/>
</dbReference>
<dbReference type="CDD" id="cd00307">
    <property type="entry name" value="RuBisCO_small_like"/>
    <property type="match status" value="1"/>
</dbReference>
<gene>
    <name evidence="2" type="ORF">LC586_04125</name>
</gene>
<organism evidence="2 3">
    <name type="scientific">Nostoc favosum CHAB5714</name>
    <dbReference type="NCBI Taxonomy" id="2780399"/>
    <lineage>
        <taxon>Bacteria</taxon>
        <taxon>Bacillati</taxon>
        <taxon>Cyanobacteriota</taxon>
        <taxon>Cyanophyceae</taxon>
        <taxon>Nostocales</taxon>
        <taxon>Nostocaceae</taxon>
        <taxon>Nostoc</taxon>
        <taxon>Nostoc favosum</taxon>
    </lineage>
</organism>
<sequence>MSTEVVDQLRQLLAGGSKISLEHVDQRRFRTGSWTSTGQIQASSEREAIAAVEGHLGEYQGEYVRLIGIDPKAKRRVLETIIQRP</sequence>
<dbReference type="EMBL" id="JAIVFQ010000003">
    <property type="protein sequence ID" value="MCC5598428.1"/>
    <property type="molecule type" value="Genomic_DNA"/>
</dbReference>
<dbReference type="Gene3D" id="3.30.190.10">
    <property type="entry name" value="Ribulose bisphosphate carboxylase, small subunit"/>
    <property type="match status" value="1"/>
</dbReference>
<dbReference type="SMART" id="SM00961">
    <property type="entry name" value="RuBisCO_small"/>
    <property type="match status" value="1"/>
</dbReference>
<accession>A0ABS8I2M7</accession>
<evidence type="ECO:0000313" key="2">
    <source>
        <dbReference type="EMBL" id="MCC5598428.1"/>
    </source>
</evidence>
<reference evidence="2 3" key="1">
    <citation type="journal article" date="2021" name="Microorganisms">
        <title>Genome Evolution of Filamentous Cyanobacterium Nostoc Species: From Facultative Symbiosis to Free Living.</title>
        <authorList>
            <person name="Huo D."/>
            <person name="Li H."/>
            <person name="Cai F."/>
            <person name="Guo X."/>
            <person name="Qiao Z."/>
            <person name="Wang W."/>
            <person name="Yu G."/>
            <person name="Li R."/>
        </authorList>
    </citation>
    <scope>NUCLEOTIDE SEQUENCE [LARGE SCALE GENOMIC DNA]</scope>
    <source>
        <strain evidence="2 3">CHAB 5714</strain>
    </source>
</reference>
<feature type="domain" description="Ribulose bisphosphate carboxylase small subunit" evidence="1">
    <location>
        <begin position="1"/>
        <end position="85"/>
    </location>
</feature>
<evidence type="ECO:0000259" key="1">
    <source>
        <dbReference type="SMART" id="SM00961"/>
    </source>
</evidence>
<dbReference type="Proteomes" id="UP001199525">
    <property type="component" value="Unassembled WGS sequence"/>
</dbReference>
<proteinExistence type="predicted"/>
<keyword evidence="3" id="KW-1185">Reference proteome</keyword>
<name>A0ABS8I2M7_9NOSO</name>
<evidence type="ECO:0000313" key="3">
    <source>
        <dbReference type="Proteomes" id="UP001199525"/>
    </source>
</evidence>
<dbReference type="SUPFAM" id="SSF55239">
    <property type="entry name" value="RuBisCO, small subunit"/>
    <property type="match status" value="1"/>
</dbReference>
<dbReference type="PANTHER" id="PTHR43360:SF1">
    <property type="entry name" value="CARBOXYSOME ASSEMBLY PROTEIN CCMM"/>
    <property type="match status" value="1"/>
</dbReference>
<dbReference type="InterPro" id="IPR000894">
    <property type="entry name" value="RuBisCO_ssu_dom"/>
</dbReference>